<feature type="region of interest" description="Disordered" evidence="1">
    <location>
        <begin position="34"/>
        <end position="58"/>
    </location>
</feature>
<evidence type="ECO:0000313" key="4">
    <source>
        <dbReference type="Proteomes" id="UP000315010"/>
    </source>
</evidence>
<evidence type="ECO:0000313" key="3">
    <source>
        <dbReference type="EMBL" id="TWT76443.1"/>
    </source>
</evidence>
<dbReference type="OrthoDB" id="280456at2"/>
<keyword evidence="2" id="KW-0732">Signal</keyword>
<protein>
    <submittedName>
        <fullName evidence="3">Uncharacterized protein</fullName>
    </submittedName>
</protein>
<comment type="caution">
    <text evidence="3">The sequence shown here is derived from an EMBL/GenBank/DDBJ whole genome shotgun (WGS) entry which is preliminary data.</text>
</comment>
<dbReference type="Proteomes" id="UP000315010">
    <property type="component" value="Unassembled WGS sequence"/>
</dbReference>
<accession>A0A5C5YNH7</accession>
<feature type="compositionally biased region" description="Low complexity" evidence="1">
    <location>
        <begin position="34"/>
        <end position="48"/>
    </location>
</feature>
<proteinExistence type="predicted"/>
<organism evidence="3 4">
    <name type="scientific">Novipirellula herctigrandis</name>
    <dbReference type="NCBI Taxonomy" id="2527986"/>
    <lineage>
        <taxon>Bacteria</taxon>
        <taxon>Pseudomonadati</taxon>
        <taxon>Planctomycetota</taxon>
        <taxon>Planctomycetia</taxon>
        <taxon>Pirellulales</taxon>
        <taxon>Pirellulaceae</taxon>
        <taxon>Novipirellula</taxon>
    </lineage>
</organism>
<feature type="region of interest" description="Disordered" evidence="1">
    <location>
        <begin position="557"/>
        <end position="577"/>
    </location>
</feature>
<evidence type="ECO:0000256" key="2">
    <source>
        <dbReference type="SAM" id="SignalP"/>
    </source>
</evidence>
<sequence length="577" mass="63418" precursor="true">MTKSTIVVAIAITAAVGFTSPCIAQTRAAQARAAQTRAAQTRAAQTRTDPSNQSSDARRVTLTQTVEPSFHIEPIVHRFDARRGEVIPFTFLIRSTGKAMDVTVSPVKLRQEESGIILHDEQGDPADAIRFTSETEFELAPGQSHEITGELTIPLAKSNFLSYGVLVRDNGQVSADPDRPSDPNGTNASIRFVTQYVLRIDVETGEKDLSEMNQLTFEQGTVRSSNGMPVARTFLVNPTNFAFECSVRGEIESSANSRPTPFWMIMPSRVNLPDEQRYLVRIMPNSKVRLEAGIEDLLFPGQQTLKLSITNGRRSLTEESFSIDVKRDDYPALQSKLAYVDDSLSVEPSQIELGQIAGANRTCTLRFTNSSVAERAVELRLEDLQGNPLEQIRLSSSDFDVRSGRTKTVRATLLNDHDLDQAIYGKAIIELVNQNGKKERQELPLAMLYGKPPTPQIELAGLQSLEVDGFTSFLLAVTNQGAGYVPIHADLQVADEHGHAWRLSDGYGRWIAPGETRELRFIPEQRLVKGNYQLSLGLQTTPDQPAKTQTLIISLDPDGAETESVTANQGSQPAKAG</sequence>
<feature type="compositionally biased region" description="Polar residues" evidence="1">
    <location>
        <begin position="563"/>
        <end position="577"/>
    </location>
</feature>
<reference evidence="3 4" key="1">
    <citation type="submission" date="2019-02" db="EMBL/GenBank/DDBJ databases">
        <title>Deep-cultivation of Planctomycetes and their phenomic and genomic characterization uncovers novel biology.</title>
        <authorList>
            <person name="Wiegand S."/>
            <person name="Jogler M."/>
            <person name="Boedeker C."/>
            <person name="Pinto D."/>
            <person name="Vollmers J."/>
            <person name="Rivas-Marin E."/>
            <person name="Kohn T."/>
            <person name="Peeters S.H."/>
            <person name="Heuer A."/>
            <person name="Rast P."/>
            <person name="Oberbeckmann S."/>
            <person name="Bunk B."/>
            <person name="Jeske O."/>
            <person name="Meyerdierks A."/>
            <person name="Storesund J.E."/>
            <person name="Kallscheuer N."/>
            <person name="Luecker S."/>
            <person name="Lage O.M."/>
            <person name="Pohl T."/>
            <person name="Merkel B.J."/>
            <person name="Hornburger P."/>
            <person name="Mueller R.-W."/>
            <person name="Bruemmer F."/>
            <person name="Labrenz M."/>
            <person name="Spormann A.M."/>
            <person name="Op Den Camp H."/>
            <person name="Overmann J."/>
            <person name="Amann R."/>
            <person name="Jetten M.S.M."/>
            <person name="Mascher T."/>
            <person name="Medema M.H."/>
            <person name="Devos D.P."/>
            <person name="Kaster A.-K."/>
            <person name="Ovreas L."/>
            <person name="Rohde M."/>
            <person name="Galperin M.Y."/>
            <person name="Jogler C."/>
        </authorList>
    </citation>
    <scope>NUCLEOTIDE SEQUENCE [LARGE SCALE GENOMIC DNA]</scope>
    <source>
        <strain evidence="3 4">CA13</strain>
    </source>
</reference>
<name>A0A5C5YNH7_9BACT</name>
<dbReference type="AlphaFoldDB" id="A0A5C5YNH7"/>
<dbReference type="RefSeq" id="WP_146404212.1">
    <property type="nucleotide sequence ID" value="NZ_SJPJ01000002.1"/>
</dbReference>
<evidence type="ECO:0000256" key="1">
    <source>
        <dbReference type="SAM" id="MobiDB-lite"/>
    </source>
</evidence>
<gene>
    <name evidence="3" type="ORF">CA13_69370</name>
</gene>
<feature type="compositionally biased region" description="Polar residues" evidence="1">
    <location>
        <begin position="49"/>
        <end position="58"/>
    </location>
</feature>
<feature type="chain" id="PRO_5022708982" evidence="2">
    <location>
        <begin position="25"/>
        <end position="577"/>
    </location>
</feature>
<feature type="signal peptide" evidence="2">
    <location>
        <begin position="1"/>
        <end position="24"/>
    </location>
</feature>
<keyword evidence="4" id="KW-1185">Reference proteome</keyword>
<dbReference type="EMBL" id="SJPJ01000002">
    <property type="protein sequence ID" value="TWT76443.1"/>
    <property type="molecule type" value="Genomic_DNA"/>
</dbReference>